<feature type="signal peptide" evidence="2">
    <location>
        <begin position="1"/>
        <end position="22"/>
    </location>
</feature>
<feature type="compositionally biased region" description="Polar residues" evidence="1">
    <location>
        <begin position="239"/>
        <end position="254"/>
    </location>
</feature>
<dbReference type="OrthoDB" id="10624005at2759"/>
<evidence type="ECO:0000313" key="4">
    <source>
        <dbReference type="RefSeq" id="XP_027368754.1"/>
    </source>
</evidence>
<feature type="chain" id="PRO_5034372589" evidence="2">
    <location>
        <begin position="23"/>
        <end position="277"/>
    </location>
</feature>
<feature type="region of interest" description="Disordered" evidence="1">
    <location>
        <begin position="82"/>
        <end position="277"/>
    </location>
</feature>
<dbReference type="Proteomes" id="UP000694853">
    <property type="component" value="Unplaced"/>
</dbReference>
<dbReference type="RefSeq" id="XP_027368754.1">
    <property type="nucleotide sequence ID" value="XM_027512953.1"/>
</dbReference>
<dbReference type="GeneID" id="113874740"/>
<name>A0A8B8MNE7_ABRPR</name>
<reference evidence="4" key="2">
    <citation type="submission" date="2025-08" db="UniProtKB">
        <authorList>
            <consortium name="RefSeq"/>
        </authorList>
    </citation>
    <scope>IDENTIFICATION</scope>
    <source>
        <tissue evidence="4">Young leaves</tissue>
    </source>
</reference>
<evidence type="ECO:0000256" key="2">
    <source>
        <dbReference type="SAM" id="SignalP"/>
    </source>
</evidence>
<proteinExistence type="predicted"/>
<accession>A0A8B8MNE7</accession>
<dbReference type="AlphaFoldDB" id="A0A8B8MNE7"/>
<organism evidence="3 4">
    <name type="scientific">Abrus precatorius</name>
    <name type="common">Indian licorice</name>
    <name type="synonym">Glycine abrus</name>
    <dbReference type="NCBI Taxonomy" id="3816"/>
    <lineage>
        <taxon>Eukaryota</taxon>
        <taxon>Viridiplantae</taxon>
        <taxon>Streptophyta</taxon>
        <taxon>Embryophyta</taxon>
        <taxon>Tracheophyta</taxon>
        <taxon>Spermatophyta</taxon>
        <taxon>Magnoliopsida</taxon>
        <taxon>eudicotyledons</taxon>
        <taxon>Gunneridae</taxon>
        <taxon>Pentapetalae</taxon>
        <taxon>rosids</taxon>
        <taxon>fabids</taxon>
        <taxon>Fabales</taxon>
        <taxon>Fabaceae</taxon>
        <taxon>Papilionoideae</taxon>
        <taxon>50 kb inversion clade</taxon>
        <taxon>NPAAA clade</taxon>
        <taxon>indigoferoid/millettioid clade</taxon>
        <taxon>Abreae</taxon>
        <taxon>Abrus</taxon>
    </lineage>
</organism>
<dbReference type="KEGG" id="aprc:113874740"/>
<gene>
    <name evidence="4" type="primary">LOC113874740</name>
</gene>
<protein>
    <submittedName>
        <fullName evidence="4">Vegetative cell wall protein gp1-like</fullName>
    </submittedName>
</protein>
<reference evidence="3" key="1">
    <citation type="journal article" date="2019" name="Toxins">
        <title>Detection of Abrin-Like and Prepropulchellin-Like Toxin Genes and Transcripts Using Whole Genome Sequencing and Full-Length Transcript Sequencing of Abrus precatorius.</title>
        <authorList>
            <person name="Hovde B.T."/>
            <person name="Daligault H.E."/>
            <person name="Hanschen E.R."/>
            <person name="Kunde Y.A."/>
            <person name="Johnson M.B."/>
            <person name="Starkenburg S.R."/>
            <person name="Johnson S.L."/>
        </authorList>
    </citation>
    <scope>NUCLEOTIDE SEQUENCE [LARGE SCALE GENOMIC DNA]</scope>
</reference>
<sequence>MEVVSPLMLQLLKLCIVGFVVAAQDTKGSIISPSPAFLPVIPPRTEALGPIDLVEGSKAPKLPSDGGGLLISPSPSNLHVYHSPSETPGTSLHPRDSWGTIAPSSPAVPNGSFLQPPDTLPPRTSAPTPQKIKDIESPSPSTIALSPPYEVVPSPSAVQVNTPPPVKASPPQRKAPAARPPVSTPSASAPIAIPFDRSPKTSPVSQPAEHGNLAPNVDNRNANKSHPAEPFSPAPLAKPSTNLPKNSSGSQPTEHGTFPPKEGSNKGHSAKPISPGM</sequence>
<evidence type="ECO:0000256" key="1">
    <source>
        <dbReference type="SAM" id="MobiDB-lite"/>
    </source>
</evidence>
<evidence type="ECO:0000313" key="3">
    <source>
        <dbReference type="Proteomes" id="UP000694853"/>
    </source>
</evidence>
<keyword evidence="3" id="KW-1185">Reference proteome</keyword>
<keyword evidence="2" id="KW-0732">Signal</keyword>